<evidence type="ECO:0000256" key="1">
    <source>
        <dbReference type="SAM" id="MobiDB-lite"/>
    </source>
</evidence>
<accession>A0ABD0VT55</accession>
<organism evidence="2 3">
    <name type="scientific">Dendrobium thyrsiflorum</name>
    <name type="common">Pinecone-like raceme dendrobium</name>
    <name type="synonym">Orchid</name>
    <dbReference type="NCBI Taxonomy" id="117978"/>
    <lineage>
        <taxon>Eukaryota</taxon>
        <taxon>Viridiplantae</taxon>
        <taxon>Streptophyta</taxon>
        <taxon>Embryophyta</taxon>
        <taxon>Tracheophyta</taxon>
        <taxon>Spermatophyta</taxon>
        <taxon>Magnoliopsida</taxon>
        <taxon>Liliopsida</taxon>
        <taxon>Asparagales</taxon>
        <taxon>Orchidaceae</taxon>
        <taxon>Epidendroideae</taxon>
        <taxon>Malaxideae</taxon>
        <taxon>Dendrobiinae</taxon>
        <taxon>Dendrobium</taxon>
    </lineage>
</organism>
<reference evidence="2 3" key="1">
    <citation type="journal article" date="2024" name="Plant Biotechnol. J.">
        <title>Dendrobium thyrsiflorum genome and its molecular insights into genes involved in important horticultural traits.</title>
        <authorList>
            <person name="Chen B."/>
            <person name="Wang J.Y."/>
            <person name="Zheng P.J."/>
            <person name="Li K.L."/>
            <person name="Liang Y.M."/>
            <person name="Chen X.F."/>
            <person name="Zhang C."/>
            <person name="Zhao X."/>
            <person name="He X."/>
            <person name="Zhang G.Q."/>
            <person name="Liu Z.J."/>
            <person name="Xu Q."/>
        </authorList>
    </citation>
    <scope>NUCLEOTIDE SEQUENCE [LARGE SCALE GENOMIC DNA]</scope>
    <source>
        <strain evidence="2">GZMU011</strain>
    </source>
</reference>
<feature type="region of interest" description="Disordered" evidence="1">
    <location>
        <begin position="388"/>
        <end position="425"/>
    </location>
</feature>
<dbReference type="EMBL" id="JANQDX010000004">
    <property type="protein sequence ID" value="KAL0925887.1"/>
    <property type="molecule type" value="Genomic_DNA"/>
</dbReference>
<evidence type="ECO:0000313" key="3">
    <source>
        <dbReference type="Proteomes" id="UP001552299"/>
    </source>
</evidence>
<keyword evidence="3" id="KW-1185">Reference proteome</keyword>
<feature type="region of interest" description="Disordered" evidence="1">
    <location>
        <begin position="1"/>
        <end position="51"/>
    </location>
</feature>
<protein>
    <recommendedName>
        <fullName evidence="4">Retrotransposon gag protein</fullName>
    </recommendedName>
</protein>
<sequence length="425" mass="48594">MKYEEKSKQVYNPNPQPKLILGGNDMPQNFQDGGERPRQTMRTGDRTFPSLKDKMNKEYSFKMKSVAKLFRQVVKAGLELPECKRPEESKQTDDPNYCPYHRVLGHPIEDCYIFKDWLERKYRKGELTLSDNVLTHPRKESTRVVTSSSVPLVDEKKSKTKPIREEQWEIAVSKKTVKMLKQLDGVPGVKWKSPIESVLNLKGLPKVQISAFTQRRDQASFSKPDKIKSSKRKIRLKKPREEKNATQRVIDSLDKYYQTVRQPIKLVDFMSGLKVGETEEDGDANSLPKEVCQVISVVPTMPVKEEYVKKAALESCIVVSPMDYSSEEDLYFPKEGESEPEVASQMERINLGGHSEPTDESPDVTMADSEEYIPLNEPEQEEIAQVQLRSGKMLPPPPKKGISDKDKGKEIIINEEIISENPKYS</sequence>
<proteinExistence type="predicted"/>
<comment type="caution">
    <text evidence="2">The sequence shown here is derived from an EMBL/GenBank/DDBJ whole genome shotgun (WGS) entry which is preliminary data.</text>
</comment>
<gene>
    <name evidence="2" type="ORF">M5K25_004261</name>
</gene>
<dbReference type="AlphaFoldDB" id="A0ABD0VT55"/>
<feature type="compositionally biased region" description="Low complexity" evidence="1">
    <location>
        <begin position="414"/>
        <end position="425"/>
    </location>
</feature>
<evidence type="ECO:0008006" key="4">
    <source>
        <dbReference type="Google" id="ProtNLM"/>
    </source>
</evidence>
<feature type="compositionally biased region" description="Basic and acidic residues" evidence="1">
    <location>
        <begin position="401"/>
        <end position="412"/>
    </location>
</feature>
<evidence type="ECO:0000313" key="2">
    <source>
        <dbReference type="EMBL" id="KAL0925887.1"/>
    </source>
</evidence>
<dbReference type="Proteomes" id="UP001552299">
    <property type="component" value="Unassembled WGS sequence"/>
</dbReference>
<name>A0ABD0VT55_DENTH</name>